<reference evidence="4" key="1">
    <citation type="journal article" date="2019" name="Int. J. Syst. Evol. Microbiol.">
        <title>The Global Catalogue of Microorganisms (GCM) 10K type strain sequencing project: providing services to taxonomists for standard genome sequencing and annotation.</title>
        <authorList>
            <consortium name="The Broad Institute Genomics Platform"/>
            <consortium name="The Broad Institute Genome Sequencing Center for Infectious Disease"/>
            <person name="Wu L."/>
            <person name="Ma J."/>
        </authorList>
    </citation>
    <scope>NUCLEOTIDE SEQUENCE [LARGE SCALE GENOMIC DNA]</scope>
    <source>
        <strain evidence="4">CGMCC 4.7317</strain>
    </source>
</reference>
<feature type="domain" description="CN hydrolase" evidence="2">
    <location>
        <begin position="2"/>
        <end position="239"/>
    </location>
</feature>
<dbReference type="GO" id="GO:0016787">
    <property type="term" value="F:hydrolase activity"/>
    <property type="evidence" value="ECO:0007669"/>
    <property type="project" value="UniProtKB-KW"/>
</dbReference>
<dbReference type="PANTHER" id="PTHR23088">
    <property type="entry name" value="NITRILASE-RELATED"/>
    <property type="match status" value="1"/>
</dbReference>
<dbReference type="PROSITE" id="PS01227">
    <property type="entry name" value="UPF0012"/>
    <property type="match status" value="1"/>
</dbReference>
<proteinExistence type="inferred from homology"/>
<name>A0ABW1T3R1_9ACTN</name>
<dbReference type="RefSeq" id="WP_386768640.1">
    <property type="nucleotide sequence ID" value="NZ_JBHSTI010000022.1"/>
</dbReference>
<dbReference type="InterPro" id="IPR036526">
    <property type="entry name" value="C-N_Hydrolase_sf"/>
</dbReference>
<dbReference type="Gene3D" id="3.60.110.10">
    <property type="entry name" value="Carbon-nitrogen hydrolase"/>
    <property type="match status" value="1"/>
</dbReference>
<dbReference type="PANTHER" id="PTHR23088:SF27">
    <property type="entry name" value="DEAMINATED GLUTATHIONE AMIDASE"/>
    <property type="match status" value="1"/>
</dbReference>
<dbReference type="Pfam" id="PF00795">
    <property type="entry name" value="CN_hydrolase"/>
    <property type="match status" value="1"/>
</dbReference>
<dbReference type="CDD" id="cd07583">
    <property type="entry name" value="nitrilase_5"/>
    <property type="match status" value="1"/>
</dbReference>
<keyword evidence="3" id="KW-0378">Hydrolase</keyword>
<evidence type="ECO:0000313" key="4">
    <source>
        <dbReference type="Proteomes" id="UP001596138"/>
    </source>
</evidence>
<sequence length="257" mass="27742">MTRVALVQLDSSDTETPADRLDRAAGIVERLVDVDLAVLPELWHVGAFDLELAKAEAQPIDGPVVTRMRAAARTAGITLHMGSFAEASAGNRYNTSVVIDADGEILATYRKQHLFGWEDGEPSVMTAGDSLTVLPTALGATGLATCYDLRFPELFRRLVDSGAETFLLSSGWPITRIEHWQVLARARAIEDQAWVVACNGAGNHVGVQLGGHSVVVDPRGTVVAEAGVEEEILYAEIDPAAARDWRMAFPVLADRRL</sequence>
<keyword evidence="4" id="KW-1185">Reference proteome</keyword>
<dbReference type="PROSITE" id="PS50263">
    <property type="entry name" value="CN_HYDROLASE"/>
    <property type="match status" value="1"/>
</dbReference>
<comment type="similarity">
    <text evidence="1">Belongs to the carbon-nitrogen hydrolase superfamily. NIT1/NIT2 family.</text>
</comment>
<dbReference type="SUPFAM" id="SSF56317">
    <property type="entry name" value="Carbon-nitrogen hydrolase"/>
    <property type="match status" value="1"/>
</dbReference>
<evidence type="ECO:0000259" key="2">
    <source>
        <dbReference type="PROSITE" id="PS50263"/>
    </source>
</evidence>
<dbReference type="InterPro" id="IPR003010">
    <property type="entry name" value="C-N_Hydrolase"/>
</dbReference>
<protein>
    <submittedName>
        <fullName evidence="3">Carbon-nitrogen family hydrolase</fullName>
    </submittedName>
</protein>
<comment type="caution">
    <text evidence="3">The sequence shown here is derived from an EMBL/GenBank/DDBJ whole genome shotgun (WGS) entry which is preliminary data.</text>
</comment>
<evidence type="ECO:0000256" key="1">
    <source>
        <dbReference type="ARBA" id="ARBA00010613"/>
    </source>
</evidence>
<dbReference type="InterPro" id="IPR001110">
    <property type="entry name" value="UPF0012_CS"/>
</dbReference>
<accession>A0ABW1T3R1</accession>
<dbReference type="Proteomes" id="UP001596138">
    <property type="component" value="Unassembled WGS sequence"/>
</dbReference>
<organism evidence="3 4">
    <name type="scientific">Longivirga aurantiaca</name>
    <dbReference type="NCBI Taxonomy" id="1837743"/>
    <lineage>
        <taxon>Bacteria</taxon>
        <taxon>Bacillati</taxon>
        <taxon>Actinomycetota</taxon>
        <taxon>Actinomycetes</taxon>
        <taxon>Sporichthyales</taxon>
        <taxon>Sporichthyaceae</taxon>
        <taxon>Longivirga</taxon>
    </lineage>
</organism>
<dbReference type="EMBL" id="JBHSTI010000022">
    <property type="protein sequence ID" value="MFC6239387.1"/>
    <property type="molecule type" value="Genomic_DNA"/>
</dbReference>
<evidence type="ECO:0000313" key="3">
    <source>
        <dbReference type="EMBL" id="MFC6239387.1"/>
    </source>
</evidence>
<gene>
    <name evidence="3" type="ORF">ACFQGU_16045</name>
</gene>